<evidence type="ECO:0000313" key="4">
    <source>
        <dbReference type="Proteomes" id="UP000234323"/>
    </source>
</evidence>
<dbReference type="InterPro" id="IPR025124">
    <property type="entry name" value="Gag1-like_clamp"/>
</dbReference>
<feature type="domain" description="Gag1-like clamp" evidence="2">
    <location>
        <begin position="89"/>
        <end position="172"/>
    </location>
</feature>
<dbReference type="Proteomes" id="UP000234323">
    <property type="component" value="Unassembled WGS sequence"/>
</dbReference>
<dbReference type="AlphaFoldDB" id="A0A2I1GM92"/>
<dbReference type="OrthoDB" id="5576875at2759"/>
<sequence length="190" mass="21379">MAEQSFTTLTRTKEMDDISTFQNNDFNVNSNPQFNNGLSNAITNHNSVHNSQHIEHQPFTTTQPMSSSFYNSHISSTIAPEKNDVDSSNGSSGEYGLELWNKRRELWIRGNNSNPESSSNRNNPALANITPNNYHSIYDSLIHEKKKLAKPVPLPYVIKILVSGWQRDGVWPKDQPSDLPSNSNDQASPH</sequence>
<gene>
    <name evidence="3" type="ORF">RhiirA4_403722</name>
</gene>
<dbReference type="InterPro" id="IPR053274">
    <property type="entry name" value="Fluconazole_resistance"/>
</dbReference>
<organism evidence="3 4">
    <name type="scientific">Rhizophagus irregularis</name>
    <dbReference type="NCBI Taxonomy" id="588596"/>
    <lineage>
        <taxon>Eukaryota</taxon>
        <taxon>Fungi</taxon>
        <taxon>Fungi incertae sedis</taxon>
        <taxon>Mucoromycota</taxon>
        <taxon>Glomeromycotina</taxon>
        <taxon>Glomeromycetes</taxon>
        <taxon>Glomerales</taxon>
        <taxon>Glomeraceae</taxon>
        <taxon>Rhizophagus</taxon>
    </lineage>
</organism>
<dbReference type="PANTHER" id="PTHR28065:SF1">
    <property type="entry name" value="DUF4050 DOMAIN-CONTAINING PROTEIN"/>
    <property type="match status" value="1"/>
</dbReference>
<evidence type="ECO:0000313" key="3">
    <source>
        <dbReference type="EMBL" id="PKY47741.1"/>
    </source>
</evidence>
<name>A0A2I1GM92_9GLOM</name>
<proteinExistence type="predicted"/>
<dbReference type="Pfam" id="PF13259">
    <property type="entry name" value="clamp_Gag1-like"/>
    <property type="match status" value="1"/>
</dbReference>
<feature type="region of interest" description="Disordered" evidence="1">
    <location>
        <begin position="168"/>
        <end position="190"/>
    </location>
</feature>
<dbReference type="VEuPathDB" id="FungiDB:RhiirFUN_001343"/>
<dbReference type="EMBL" id="LLXI01000576">
    <property type="protein sequence ID" value="PKY47741.1"/>
    <property type="molecule type" value="Genomic_DNA"/>
</dbReference>
<keyword evidence="4" id="KW-1185">Reference proteome</keyword>
<accession>A0A2I1GM92</accession>
<dbReference type="VEuPathDB" id="FungiDB:RhiirA1_532012"/>
<dbReference type="VEuPathDB" id="FungiDB:FUN_023257"/>
<reference evidence="3 4" key="1">
    <citation type="submission" date="2015-10" db="EMBL/GenBank/DDBJ databases">
        <title>Genome analyses suggest a sexual origin of heterokaryosis in a supposedly ancient asexual fungus.</title>
        <authorList>
            <person name="Ropars J."/>
            <person name="Sedzielewska K."/>
            <person name="Noel J."/>
            <person name="Charron P."/>
            <person name="Farinelli L."/>
            <person name="Marton T."/>
            <person name="Kruger M."/>
            <person name="Pelin A."/>
            <person name="Brachmann A."/>
            <person name="Corradi N."/>
        </authorList>
    </citation>
    <scope>NUCLEOTIDE SEQUENCE [LARGE SCALE GENOMIC DNA]</scope>
    <source>
        <strain evidence="3 4">A4</strain>
    </source>
</reference>
<feature type="compositionally biased region" description="Polar residues" evidence="1">
    <location>
        <begin position="178"/>
        <end position="190"/>
    </location>
</feature>
<protein>
    <recommendedName>
        <fullName evidence="2">Gag1-like clamp domain-containing protein</fullName>
    </recommendedName>
</protein>
<dbReference type="PANTHER" id="PTHR28065">
    <property type="entry name" value="FREQUENIN"/>
    <property type="match status" value="1"/>
</dbReference>
<evidence type="ECO:0000259" key="2">
    <source>
        <dbReference type="Pfam" id="PF13259"/>
    </source>
</evidence>
<comment type="caution">
    <text evidence="3">The sequence shown here is derived from an EMBL/GenBank/DDBJ whole genome shotgun (WGS) entry which is preliminary data.</text>
</comment>
<evidence type="ECO:0000256" key="1">
    <source>
        <dbReference type="SAM" id="MobiDB-lite"/>
    </source>
</evidence>